<dbReference type="InterPro" id="IPR016181">
    <property type="entry name" value="Acyl_CoA_acyltransferase"/>
</dbReference>
<evidence type="ECO:0000256" key="2">
    <source>
        <dbReference type="ARBA" id="ARBA00023315"/>
    </source>
</evidence>
<dbReference type="GO" id="GO:0016747">
    <property type="term" value="F:acyltransferase activity, transferring groups other than amino-acyl groups"/>
    <property type="evidence" value="ECO:0007669"/>
    <property type="project" value="InterPro"/>
</dbReference>
<keyword evidence="1 4" id="KW-0808">Transferase</keyword>
<dbReference type="PANTHER" id="PTHR43420:SF12">
    <property type="entry name" value="N-ACETYLTRANSFERASE DOMAIN-CONTAINING PROTEIN"/>
    <property type="match status" value="1"/>
</dbReference>
<evidence type="ECO:0000259" key="3">
    <source>
        <dbReference type="PROSITE" id="PS51186"/>
    </source>
</evidence>
<evidence type="ECO:0000256" key="1">
    <source>
        <dbReference type="ARBA" id="ARBA00022679"/>
    </source>
</evidence>
<dbReference type="Pfam" id="PF00583">
    <property type="entry name" value="Acetyltransf_1"/>
    <property type="match status" value="1"/>
</dbReference>
<dbReference type="InterPro" id="IPR000182">
    <property type="entry name" value="GNAT_dom"/>
</dbReference>
<dbReference type="PANTHER" id="PTHR43420">
    <property type="entry name" value="ACETYLTRANSFERASE"/>
    <property type="match status" value="1"/>
</dbReference>
<sequence length="193" mass="22200">MIVLFNDLELQWALKNATDLDRRLFGDQAWGYEVMSHEVMDTSRTYIADITESEKAMNVDNERDDNQPNVQSLEMYDSQRLIMRGYAGIWIGDGKAEIMTVGVDNNYRRQGIAGRMLDWLINYARINDVGRISLEVLADNQTAQQLYHSRGFEDIGLLSNYYASQGKDCIKMVLDLKEHIMGFSAKGIRMEQQ</sequence>
<dbReference type="AlphaFoldDB" id="A0A1C4H1W6"/>
<feature type="domain" description="N-acetyltransferase" evidence="3">
    <location>
        <begin position="34"/>
        <end position="177"/>
    </location>
</feature>
<keyword evidence="2" id="KW-0012">Acyltransferase</keyword>
<name>A0A1C4H1W6_9BIFI</name>
<protein>
    <submittedName>
        <fullName evidence="4">Acetyltransferase (GNAT) family protein</fullName>
    </submittedName>
</protein>
<keyword evidence="5" id="KW-1185">Reference proteome</keyword>
<gene>
    <name evidence="4" type="ORF">GA0061077_0406</name>
</gene>
<proteinExistence type="predicted"/>
<dbReference type="PROSITE" id="PS51186">
    <property type="entry name" value="GNAT"/>
    <property type="match status" value="1"/>
</dbReference>
<dbReference type="Gene3D" id="3.40.630.30">
    <property type="match status" value="1"/>
</dbReference>
<evidence type="ECO:0000313" key="4">
    <source>
        <dbReference type="EMBL" id="SCC78752.1"/>
    </source>
</evidence>
<dbReference type="STRING" id="1505727.GA0061077_0406"/>
<dbReference type="Proteomes" id="UP000242610">
    <property type="component" value="Unassembled WGS sequence"/>
</dbReference>
<accession>A0A1C4H1W6</accession>
<evidence type="ECO:0000313" key="5">
    <source>
        <dbReference type="Proteomes" id="UP000242610"/>
    </source>
</evidence>
<dbReference type="SUPFAM" id="SSF55729">
    <property type="entry name" value="Acyl-CoA N-acyltransferases (Nat)"/>
    <property type="match status" value="1"/>
</dbReference>
<dbReference type="CDD" id="cd04301">
    <property type="entry name" value="NAT_SF"/>
    <property type="match status" value="1"/>
</dbReference>
<dbReference type="EMBL" id="FMBL01000001">
    <property type="protein sequence ID" value="SCC78752.1"/>
    <property type="molecule type" value="Genomic_DNA"/>
</dbReference>
<dbReference type="InterPro" id="IPR050680">
    <property type="entry name" value="YpeA/RimI_acetyltransf"/>
</dbReference>
<organism evidence="4 5">
    <name type="scientific">Bifidobacterium commune</name>
    <dbReference type="NCBI Taxonomy" id="1505727"/>
    <lineage>
        <taxon>Bacteria</taxon>
        <taxon>Bacillati</taxon>
        <taxon>Actinomycetota</taxon>
        <taxon>Actinomycetes</taxon>
        <taxon>Bifidobacteriales</taxon>
        <taxon>Bifidobacteriaceae</taxon>
        <taxon>Bifidobacterium</taxon>
    </lineage>
</organism>
<reference evidence="5" key="1">
    <citation type="submission" date="2016-08" db="EMBL/GenBank/DDBJ databases">
        <authorList>
            <person name="Varghese N."/>
            <person name="Submissions Spin"/>
        </authorList>
    </citation>
    <scope>NUCLEOTIDE SEQUENCE [LARGE SCALE GENOMIC DNA]</scope>
    <source>
        <strain evidence="5">R-52791</strain>
    </source>
</reference>